<protein>
    <submittedName>
        <fullName evidence="5">PucR family transcriptional regulator</fullName>
    </submittedName>
</protein>
<proteinExistence type="inferred from homology"/>
<reference evidence="5 6" key="1">
    <citation type="submission" date="2016-10" db="EMBL/GenBank/DDBJ databases">
        <title>Genome sequence of Mycobacterium talmonii.</title>
        <authorList>
            <person name="Greninger A.L."/>
            <person name="Elliott B."/>
            <person name="Vasireddy S."/>
            <person name="Vasireddy R."/>
        </authorList>
    </citation>
    <scope>NUCLEOTIDE SEQUENCE [LARGE SCALE GENOMIC DNA]</scope>
    <source>
        <strain evidence="6">NE-TNMC-100812</strain>
    </source>
</reference>
<accession>A0A1S1NK45</accession>
<comment type="similarity">
    <text evidence="1">Belongs to the CdaR family.</text>
</comment>
<evidence type="ECO:0000256" key="1">
    <source>
        <dbReference type="ARBA" id="ARBA00006754"/>
    </source>
</evidence>
<sequence length="372" mass="40461">MLVDTLRGEHKALARRVSEALRTRLPAYRSVPVGVLDVEVELAVDRVLGSVHPGCATVDDEDLVELAAIGETRARQGVGVDDLLRGWRIGVEVLVGCARETAQDLGIDGGQVLEFVQSMLAWSDTAMIATVSAHRRVERALASAADEDRERFVRTTLLGAVSTAELRIHAEIYGLDPAGEYVAIRARLGEDVSRRELEQALGFRDAAQRPRGLCALVDGDLAGFLSEPPPSTVDAVVGFGPPRPLQRLAESYRLAARALVTAEACTLRGAHDIASLGLRSAVAMDADVGELLRRRYLEPLTAGGSADDLIATLRAYLACGMRVESTATRIFVHQNTVRYRLARFEELTGASLRETEVLIELWWALELSAMRM</sequence>
<dbReference type="InterPro" id="IPR051448">
    <property type="entry name" value="CdaR-like_regulators"/>
</dbReference>
<dbReference type="InterPro" id="IPR042070">
    <property type="entry name" value="PucR_C-HTH_sf"/>
</dbReference>
<evidence type="ECO:0000259" key="2">
    <source>
        <dbReference type="Pfam" id="PF13556"/>
    </source>
</evidence>
<name>A0A1S1NK45_9MYCO</name>
<dbReference type="PANTHER" id="PTHR33744">
    <property type="entry name" value="CARBOHYDRATE DIACID REGULATOR"/>
    <property type="match status" value="1"/>
</dbReference>
<dbReference type="InterPro" id="IPR041522">
    <property type="entry name" value="CdaR_GGDEF"/>
</dbReference>
<feature type="domain" description="PucR C-terminal helix-turn-helix" evidence="2">
    <location>
        <begin position="309"/>
        <end position="366"/>
    </location>
</feature>
<dbReference type="Pfam" id="PF14361">
    <property type="entry name" value="RsbRD_N"/>
    <property type="match status" value="1"/>
</dbReference>
<keyword evidence="6" id="KW-1185">Reference proteome</keyword>
<dbReference type="InterPro" id="IPR025736">
    <property type="entry name" value="PucR_C-HTH_dom"/>
</dbReference>
<organism evidence="5 6">
    <name type="scientific">Mycobacterium talmoniae</name>
    <dbReference type="NCBI Taxonomy" id="1858794"/>
    <lineage>
        <taxon>Bacteria</taxon>
        <taxon>Bacillati</taxon>
        <taxon>Actinomycetota</taxon>
        <taxon>Actinomycetes</taxon>
        <taxon>Mycobacteriales</taxon>
        <taxon>Mycobacteriaceae</taxon>
        <taxon>Mycobacterium</taxon>
    </lineage>
</organism>
<evidence type="ECO:0000313" key="5">
    <source>
        <dbReference type="EMBL" id="OHV06562.1"/>
    </source>
</evidence>
<dbReference type="InterPro" id="IPR025751">
    <property type="entry name" value="RsbRD_N_dom"/>
</dbReference>
<dbReference type="EMBL" id="MLQM01000004">
    <property type="protein sequence ID" value="OHV06562.1"/>
    <property type="molecule type" value="Genomic_DNA"/>
</dbReference>
<feature type="domain" description="RsbT co-antagonist protein RsbRD N-terminal" evidence="3">
    <location>
        <begin position="12"/>
        <end position="149"/>
    </location>
</feature>
<dbReference type="Pfam" id="PF13556">
    <property type="entry name" value="HTH_30"/>
    <property type="match status" value="1"/>
</dbReference>
<dbReference type="Proteomes" id="UP000179734">
    <property type="component" value="Unassembled WGS sequence"/>
</dbReference>
<comment type="caution">
    <text evidence="5">The sequence shown here is derived from an EMBL/GenBank/DDBJ whole genome shotgun (WGS) entry which is preliminary data.</text>
</comment>
<evidence type="ECO:0000259" key="4">
    <source>
        <dbReference type="Pfam" id="PF17853"/>
    </source>
</evidence>
<evidence type="ECO:0000259" key="3">
    <source>
        <dbReference type="Pfam" id="PF14361"/>
    </source>
</evidence>
<gene>
    <name evidence="5" type="ORF">BKN37_01760</name>
</gene>
<feature type="domain" description="CdaR GGDEF-like" evidence="4">
    <location>
        <begin position="162"/>
        <end position="259"/>
    </location>
</feature>
<evidence type="ECO:0000313" key="6">
    <source>
        <dbReference type="Proteomes" id="UP000179734"/>
    </source>
</evidence>
<dbReference type="Gene3D" id="1.10.10.2840">
    <property type="entry name" value="PucR C-terminal helix-turn-helix domain"/>
    <property type="match status" value="1"/>
</dbReference>
<dbReference type="AlphaFoldDB" id="A0A1S1NK45"/>
<dbReference type="RefSeq" id="WP_071020525.1">
    <property type="nucleotide sequence ID" value="NZ_MLQM01000004.1"/>
</dbReference>
<dbReference type="PANTHER" id="PTHR33744:SF1">
    <property type="entry name" value="DNA-BINDING TRANSCRIPTIONAL ACTIVATOR ADER"/>
    <property type="match status" value="1"/>
</dbReference>
<dbReference type="Pfam" id="PF17853">
    <property type="entry name" value="GGDEF_2"/>
    <property type="match status" value="1"/>
</dbReference>